<dbReference type="PANTHER" id="PTHR15838:SF1">
    <property type="entry name" value="ZINC FINGER CCHC DOMAIN-CONTAINING PROTEIN 17"/>
    <property type="match status" value="1"/>
</dbReference>
<keyword evidence="5" id="KW-1185">Reference proteome</keyword>
<dbReference type="InterPro" id="IPR012340">
    <property type="entry name" value="NA-bd_OB-fold"/>
</dbReference>
<name>A0ABM0LVJ2_SACKO</name>
<keyword evidence="1" id="KW-0862">Zinc</keyword>
<gene>
    <name evidence="6" type="primary">LOC102807986</name>
</gene>
<proteinExistence type="predicted"/>
<feature type="compositionally biased region" description="Basic residues" evidence="2">
    <location>
        <begin position="180"/>
        <end position="195"/>
    </location>
</feature>
<dbReference type="GeneID" id="102807986"/>
<dbReference type="PROSITE" id="PS50126">
    <property type="entry name" value="S1"/>
    <property type="match status" value="1"/>
</dbReference>
<organism evidence="5 6">
    <name type="scientific">Saccoglossus kowalevskii</name>
    <name type="common">Acorn worm</name>
    <dbReference type="NCBI Taxonomy" id="10224"/>
    <lineage>
        <taxon>Eukaryota</taxon>
        <taxon>Metazoa</taxon>
        <taxon>Hemichordata</taxon>
        <taxon>Enteropneusta</taxon>
        <taxon>Harrimaniidae</taxon>
        <taxon>Saccoglossus</taxon>
    </lineage>
</organism>
<dbReference type="SMART" id="SM00316">
    <property type="entry name" value="S1"/>
    <property type="match status" value="1"/>
</dbReference>
<evidence type="ECO:0000259" key="3">
    <source>
        <dbReference type="PROSITE" id="PS50126"/>
    </source>
</evidence>
<evidence type="ECO:0000313" key="6">
    <source>
        <dbReference type="RefSeq" id="XP_006811783.1"/>
    </source>
</evidence>
<dbReference type="PANTHER" id="PTHR15838">
    <property type="entry name" value="NUCLEOLAR PROTEIN OF 40 KDA"/>
    <property type="match status" value="1"/>
</dbReference>
<evidence type="ECO:0000256" key="1">
    <source>
        <dbReference type="PROSITE-ProRule" id="PRU00047"/>
    </source>
</evidence>
<dbReference type="SUPFAM" id="SSF50249">
    <property type="entry name" value="Nucleic acid-binding proteins"/>
    <property type="match status" value="1"/>
</dbReference>
<feature type="compositionally biased region" description="Polar residues" evidence="2">
    <location>
        <begin position="200"/>
        <end position="210"/>
    </location>
</feature>
<protein>
    <submittedName>
        <fullName evidence="6">Nucleolar protein of 40 kDa-like isoform X1</fullName>
    </submittedName>
</protein>
<dbReference type="Proteomes" id="UP000694865">
    <property type="component" value="Unplaced"/>
</dbReference>
<feature type="domain" description="CCHC-type" evidence="4">
    <location>
        <begin position="135"/>
        <end position="148"/>
    </location>
</feature>
<keyword evidence="1" id="KW-0479">Metal-binding</keyword>
<sequence length="210" mass="23321">MARYHDRGDQGTVPELYSVFAGEVTSIQQYGAFIKIPRCKKNGLVHKSHISNSRVEDVSDVLALGDKVYCKVISLGDEGDDKVKISLSMKNINQDDGTDLDPNQVQLVQDEKRRKKSGTYIPEKIELGVVLNTTCRKCGCKGHLAQDCFKIPGGKSYELLPEDDSFLTALSQPTPSDKSSHKKKKKRTKNTRTKRNTSTGTMIQSLASEK</sequence>
<feature type="domain" description="S1 motif" evidence="3">
    <location>
        <begin position="17"/>
        <end position="90"/>
    </location>
</feature>
<dbReference type="PROSITE" id="PS50158">
    <property type="entry name" value="ZF_CCHC"/>
    <property type="match status" value="1"/>
</dbReference>
<keyword evidence="1" id="KW-0863">Zinc-finger</keyword>
<evidence type="ECO:0000313" key="5">
    <source>
        <dbReference type="Proteomes" id="UP000694865"/>
    </source>
</evidence>
<reference evidence="6" key="1">
    <citation type="submission" date="2025-08" db="UniProtKB">
        <authorList>
            <consortium name="RefSeq"/>
        </authorList>
    </citation>
    <scope>IDENTIFICATION</scope>
    <source>
        <tissue evidence="6">Testes</tissue>
    </source>
</reference>
<evidence type="ECO:0000259" key="4">
    <source>
        <dbReference type="PROSITE" id="PS50158"/>
    </source>
</evidence>
<feature type="region of interest" description="Disordered" evidence="2">
    <location>
        <begin position="167"/>
        <end position="210"/>
    </location>
</feature>
<evidence type="ECO:0000256" key="2">
    <source>
        <dbReference type="SAM" id="MobiDB-lite"/>
    </source>
</evidence>
<dbReference type="InterPro" id="IPR001878">
    <property type="entry name" value="Znf_CCHC"/>
</dbReference>
<dbReference type="InterPro" id="IPR003029">
    <property type="entry name" value="S1_domain"/>
</dbReference>
<dbReference type="Pfam" id="PF00575">
    <property type="entry name" value="S1"/>
    <property type="match status" value="1"/>
</dbReference>
<accession>A0ABM0LVJ2</accession>
<feature type="compositionally biased region" description="Polar residues" evidence="2">
    <location>
        <begin position="168"/>
        <end position="177"/>
    </location>
</feature>
<dbReference type="RefSeq" id="XP_006811783.1">
    <property type="nucleotide sequence ID" value="XM_006811720.1"/>
</dbReference>
<dbReference type="Gene3D" id="2.40.50.140">
    <property type="entry name" value="Nucleic acid-binding proteins"/>
    <property type="match status" value="1"/>
</dbReference>